<dbReference type="Proteomes" id="UP000729402">
    <property type="component" value="Unassembled WGS sequence"/>
</dbReference>
<evidence type="ECO:0000313" key="3">
    <source>
        <dbReference type="Proteomes" id="UP000729402"/>
    </source>
</evidence>
<reference evidence="2" key="1">
    <citation type="journal article" date="2021" name="bioRxiv">
        <title>Whole Genome Assembly and Annotation of Northern Wild Rice, Zizania palustris L., Supports a Whole Genome Duplication in the Zizania Genus.</title>
        <authorList>
            <person name="Haas M."/>
            <person name="Kono T."/>
            <person name="Macchietto M."/>
            <person name="Millas R."/>
            <person name="McGilp L."/>
            <person name="Shao M."/>
            <person name="Duquette J."/>
            <person name="Hirsch C.N."/>
            <person name="Kimball J."/>
        </authorList>
    </citation>
    <scope>NUCLEOTIDE SEQUENCE</scope>
    <source>
        <tissue evidence="2">Fresh leaf tissue</tissue>
    </source>
</reference>
<keyword evidence="3" id="KW-1185">Reference proteome</keyword>
<comment type="caution">
    <text evidence="2">The sequence shown here is derived from an EMBL/GenBank/DDBJ whole genome shotgun (WGS) entry which is preliminary data.</text>
</comment>
<name>A0A8J5W612_ZIZPA</name>
<gene>
    <name evidence="2" type="ORF">GUJ93_ZPchr0007g5654</name>
</gene>
<feature type="region of interest" description="Disordered" evidence="1">
    <location>
        <begin position="84"/>
        <end position="111"/>
    </location>
</feature>
<feature type="region of interest" description="Disordered" evidence="1">
    <location>
        <begin position="25"/>
        <end position="44"/>
    </location>
</feature>
<dbReference type="EMBL" id="JAAALK010000282">
    <property type="protein sequence ID" value="KAG8079279.1"/>
    <property type="molecule type" value="Genomic_DNA"/>
</dbReference>
<protein>
    <submittedName>
        <fullName evidence="2">Uncharacterized protein</fullName>
    </submittedName>
</protein>
<accession>A0A8J5W612</accession>
<dbReference type="OrthoDB" id="720461at2759"/>
<evidence type="ECO:0000313" key="2">
    <source>
        <dbReference type="EMBL" id="KAG8079279.1"/>
    </source>
</evidence>
<evidence type="ECO:0000256" key="1">
    <source>
        <dbReference type="SAM" id="MobiDB-lite"/>
    </source>
</evidence>
<proteinExistence type="predicted"/>
<feature type="compositionally biased region" description="Polar residues" evidence="1">
    <location>
        <begin position="102"/>
        <end position="111"/>
    </location>
</feature>
<reference evidence="2" key="2">
    <citation type="submission" date="2021-02" db="EMBL/GenBank/DDBJ databases">
        <authorList>
            <person name="Kimball J.A."/>
            <person name="Haas M.W."/>
            <person name="Macchietto M."/>
            <person name="Kono T."/>
            <person name="Duquette J."/>
            <person name="Shao M."/>
        </authorList>
    </citation>
    <scope>NUCLEOTIDE SEQUENCE</scope>
    <source>
        <tissue evidence="2">Fresh leaf tissue</tissue>
    </source>
</reference>
<sequence length="111" mass="12413">MDGEGRSWTFPVYILSNSLADIFPTDEEDLPAEGGNPHPFNGQLMSDDSAWVQQWVDEQFLHVPNPLHNLDSNLNVELFQPQDGMVVDGQGDPWPVDPIQPPQQGSKFNLV</sequence>
<dbReference type="AlphaFoldDB" id="A0A8J5W612"/>
<organism evidence="2 3">
    <name type="scientific">Zizania palustris</name>
    <name type="common">Northern wild rice</name>
    <dbReference type="NCBI Taxonomy" id="103762"/>
    <lineage>
        <taxon>Eukaryota</taxon>
        <taxon>Viridiplantae</taxon>
        <taxon>Streptophyta</taxon>
        <taxon>Embryophyta</taxon>
        <taxon>Tracheophyta</taxon>
        <taxon>Spermatophyta</taxon>
        <taxon>Magnoliopsida</taxon>
        <taxon>Liliopsida</taxon>
        <taxon>Poales</taxon>
        <taxon>Poaceae</taxon>
        <taxon>BOP clade</taxon>
        <taxon>Oryzoideae</taxon>
        <taxon>Oryzeae</taxon>
        <taxon>Zizaniinae</taxon>
        <taxon>Zizania</taxon>
    </lineage>
</organism>